<proteinExistence type="predicted"/>
<sequence>MQIACIDEGAIDALFQSLIQCRTGSLEGVAQCGCGLCAVLGLSATGNAFGLGNGLFDAAGLLGCQGHGRGVGWQAQAMQGAQFIGPDLYLRQFGLWVFGSGLGQCEGFGEGGEDQRQLRAGVVQRAVVAWLDAAPVRTLLKLLGNALPFLDVGLQRLQGFGRVLPGLGGEHVDALGQQQRGFFLHHAAVLQFLDGLDGVGDLGAQAGQWLLGQGRARLGGFALPGFAIGNLEGAALQDGFGLLAPFLGNVLWVIGWEGIGHRGAECGLRPDGGRGVRYGFNKMVGQGRAVPPGVQASCALRVPRVALRRACRHPLRGGGLPRHWRGGVWG</sequence>
<dbReference type="AlphaFoldDB" id="A0A1M4U2C1"/>
<dbReference type="EMBL" id="FQUZ01000003">
    <property type="protein sequence ID" value="SHE50902.1"/>
    <property type="molecule type" value="Genomic_DNA"/>
</dbReference>
<reference evidence="1 2" key="1">
    <citation type="submission" date="2016-11" db="EMBL/GenBank/DDBJ databases">
        <authorList>
            <person name="Jaros S."/>
            <person name="Januszkiewicz K."/>
            <person name="Wedrychowicz H."/>
        </authorList>
    </citation>
    <scope>NUCLEOTIDE SEQUENCE [LARGE SCALE GENOMIC DNA]</scope>
    <source>
        <strain evidence="1 2">DSM 16112</strain>
    </source>
</reference>
<gene>
    <name evidence="1" type="ORF">SAMN02745117_00416</name>
</gene>
<evidence type="ECO:0000313" key="1">
    <source>
        <dbReference type="EMBL" id="SHE50902.1"/>
    </source>
</evidence>
<evidence type="ECO:0000313" key="2">
    <source>
        <dbReference type="Proteomes" id="UP000184327"/>
    </source>
</evidence>
<keyword evidence="2" id="KW-1185">Reference proteome</keyword>
<accession>A0A1M4U2C1</accession>
<name>A0A1M4U2C1_9BURK</name>
<protein>
    <submittedName>
        <fullName evidence="1">Uncharacterized protein</fullName>
    </submittedName>
</protein>
<dbReference type="Proteomes" id="UP000184327">
    <property type="component" value="Unassembled WGS sequence"/>
</dbReference>
<dbReference type="STRING" id="1122156.SAMN02745117_00416"/>
<organism evidence="1 2">
    <name type="scientific">Lampropedia hyalina DSM 16112</name>
    <dbReference type="NCBI Taxonomy" id="1122156"/>
    <lineage>
        <taxon>Bacteria</taxon>
        <taxon>Pseudomonadati</taxon>
        <taxon>Pseudomonadota</taxon>
        <taxon>Betaproteobacteria</taxon>
        <taxon>Burkholderiales</taxon>
        <taxon>Comamonadaceae</taxon>
        <taxon>Lampropedia</taxon>
    </lineage>
</organism>
<dbReference type="RefSeq" id="WP_084522692.1">
    <property type="nucleotide sequence ID" value="NZ_FQUZ01000003.1"/>
</dbReference>